<dbReference type="EMBL" id="SMLW01000554">
    <property type="protein sequence ID" value="MTI25963.1"/>
    <property type="molecule type" value="Genomic_DNA"/>
</dbReference>
<protein>
    <recommendedName>
        <fullName evidence="3">DUF4440 domain-containing protein</fullName>
    </recommendedName>
</protein>
<sequence>MKVFNRFTALALISIGAISCQPNGSADEQVLIDTDLAFADMAEQQGVGAAFIAYADSNAIIMQNGRFPLKGISEITTVYANTPTDLSLVWQPEKAEISGSGDLGYTFGQYTFSNQNTTEKGHYVTIWKKDKQDNGSMY</sequence>
<keyword evidence="2" id="KW-1185">Reference proteome</keyword>
<organism evidence="1 2">
    <name type="scientific">Fulvivirga kasyanovii</name>
    <dbReference type="NCBI Taxonomy" id="396812"/>
    <lineage>
        <taxon>Bacteria</taxon>
        <taxon>Pseudomonadati</taxon>
        <taxon>Bacteroidota</taxon>
        <taxon>Cytophagia</taxon>
        <taxon>Cytophagales</taxon>
        <taxon>Fulvivirgaceae</taxon>
        <taxon>Fulvivirga</taxon>
    </lineage>
</organism>
<comment type="caution">
    <text evidence="1">The sequence shown here is derived from an EMBL/GenBank/DDBJ whole genome shotgun (WGS) entry which is preliminary data.</text>
</comment>
<evidence type="ECO:0000313" key="2">
    <source>
        <dbReference type="Proteomes" id="UP000798808"/>
    </source>
</evidence>
<dbReference type="PROSITE" id="PS51257">
    <property type="entry name" value="PROKAR_LIPOPROTEIN"/>
    <property type="match status" value="1"/>
</dbReference>
<dbReference type="RefSeq" id="WP_155172651.1">
    <property type="nucleotide sequence ID" value="NZ_BAAAFL010000002.1"/>
</dbReference>
<proteinExistence type="predicted"/>
<accession>A0ABW9RPP6</accession>
<name>A0ABW9RPP6_9BACT</name>
<gene>
    <name evidence="1" type="ORF">E1163_13485</name>
</gene>
<reference evidence="1 2" key="1">
    <citation type="submission" date="2019-02" db="EMBL/GenBank/DDBJ databases">
        <authorList>
            <person name="Goldberg S.R."/>
            <person name="Haltli B.A."/>
            <person name="Correa H."/>
            <person name="Russell K.G."/>
        </authorList>
    </citation>
    <scope>NUCLEOTIDE SEQUENCE [LARGE SCALE GENOMIC DNA]</scope>
    <source>
        <strain evidence="1 2">JCM 16186</strain>
    </source>
</reference>
<dbReference type="SUPFAM" id="SSF54427">
    <property type="entry name" value="NTF2-like"/>
    <property type="match status" value="1"/>
</dbReference>
<dbReference type="Proteomes" id="UP000798808">
    <property type="component" value="Unassembled WGS sequence"/>
</dbReference>
<evidence type="ECO:0000313" key="1">
    <source>
        <dbReference type="EMBL" id="MTI25963.1"/>
    </source>
</evidence>
<dbReference type="Gene3D" id="3.10.450.50">
    <property type="match status" value="1"/>
</dbReference>
<evidence type="ECO:0008006" key="3">
    <source>
        <dbReference type="Google" id="ProtNLM"/>
    </source>
</evidence>
<dbReference type="InterPro" id="IPR032710">
    <property type="entry name" value="NTF2-like_dom_sf"/>
</dbReference>